<name>A0A7S3JS04_9STRA</name>
<dbReference type="SUPFAM" id="SSF57850">
    <property type="entry name" value="RING/U-box"/>
    <property type="match status" value="1"/>
</dbReference>
<feature type="region of interest" description="Disordered" evidence="1">
    <location>
        <begin position="225"/>
        <end position="247"/>
    </location>
</feature>
<dbReference type="InterPro" id="IPR003613">
    <property type="entry name" value="Ubox_domain"/>
</dbReference>
<dbReference type="PANTHER" id="PTHR46573">
    <property type="entry name" value="WD REPEAT, SAM AND U-BOX DOMAIN-CONTAINING PROTEIN 1"/>
    <property type="match status" value="1"/>
</dbReference>
<dbReference type="InterPro" id="IPR013083">
    <property type="entry name" value="Znf_RING/FYVE/PHD"/>
</dbReference>
<evidence type="ECO:0000313" key="3">
    <source>
        <dbReference type="EMBL" id="CAE0363103.1"/>
    </source>
</evidence>
<feature type="region of interest" description="Disordered" evidence="1">
    <location>
        <begin position="582"/>
        <end position="619"/>
    </location>
</feature>
<proteinExistence type="predicted"/>
<evidence type="ECO:0000259" key="2">
    <source>
        <dbReference type="PROSITE" id="PS51698"/>
    </source>
</evidence>
<feature type="domain" description="U-box" evidence="2">
    <location>
        <begin position="476"/>
        <end position="555"/>
    </location>
</feature>
<feature type="compositionally biased region" description="Polar residues" evidence="1">
    <location>
        <begin position="401"/>
        <end position="429"/>
    </location>
</feature>
<dbReference type="Pfam" id="PF04564">
    <property type="entry name" value="U-box"/>
    <property type="match status" value="1"/>
</dbReference>
<dbReference type="AlphaFoldDB" id="A0A7S3JS04"/>
<sequence>MIEEEISETIERVWLEVEKEVVETKGPLESEAYRVKMCIEVMGKCCQRSGIELDTIGYQYDENENYSASTRSVKQLRDIVLELGKFVEICAHEKVKSLLRARKLTQKVIALVCEMEYISEILSSDIHTSKEFRAGLRQARRELAEIRSFMHQVDLPDKINRAIRLASIEVLIQSLIDLNVAQNKDDAENQLACFSFVIKMNKQQLETIPTVGSLFSKETIKGIHALDQPQTPYDDGKSEEGNSSVSEETQLHETAVYKLCSSKFETQQTNKQPYQSINSVSSGSIVSQLHDGPTGTIIRSEVVNDIVEELVASGAEESAAQAQMDKLCAKLMARANAKAATAASLTTSSEDEQTLSIESENDLVDEVGSSVSAVLMRRRRQEENKEEEEYRRKERKKAQNKEQYSLFQNKNMRTSSTSLINRQSTASTFHNDRRQVPDTSSRPITPSIPKKTLAETHSAPISSHFIASSRKNKDKGPPPLFICPLTRVVMTDPVQLFIGNEAGLSYERAAIQDWIKTHPHQDPITRRYHEKSLHLETNIELAQIIQKWRQSQEQLPQRKSYGFLRIRNSSTKKKKALFQHRASFPRRGDITPPPPILRQSSSKSRKRIPSLRTWTRSAQKSEQRNLKSYLSAITSAPGDINVDGDGDEDEYHRGDDSFQLLYYH</sequence>
<evidence type="ECO:0000256" key="1">
    <source>
        <dbReference type="SAM" id="MobiDB-lite"/>
    </source>
</evidence>
<dbReference type="GO" id="GO:0016567">
    <property type="term" value="P:protein ubiquitination"/>
    <property type="evidence" value="ECO:0007669"/>
    <property type="project" value="InterPro"/>
</dbReference>
<dbReference type="PANTHER" id="PTHR46573:SF1">
    <property type="entry name" value="WD REPEAT, SAM AND U-BOX DOMAIN-CONTAINING PROTEIN 1"/>
    <property type="match status" value="1"/>
</dbReference>
<gene>
    <name evidence="3" type="ORF">ALAG00032_LOCUS3844</name>
</gene>
<feature type="region of interest" description="Disordered" evidence="1">
    <location>
        <begin position="374"/>
        <end position="456"/>
    </location>
</feature>
<dbReference type="PROSITE" id="PS51698">
    <property type="entry name" value="U_BOX"/>
    <property type="match status" value="1"/>
</dbReference>
<dbReference type="InterPro" id="IPR052085">
    <property type="entry name" value="WD-SAM-U-box"/>
</dbReference>
<accession>A0A7S3JS04</accession>
<reference evidence="3" key="1">
    <citation type="submission" date="2021-01" db="EMBL/GenBank/DDBJ databases">
        <authorList>
            <person name="Corre E."/>
            <person name="Pelletier E."/>
            <person name="Niang G."/>
            <person name="Scheremetjew M."/>
            <person name="Finn R."/>
            <person name="Kale V."/>
            <person name="Holt S."/>
            <person name="Cochrane G."/>
            <person name="Meng A."/>
            <person name="Brown T."/>
            <person name="Cohen L."/>
        </authorList>
    </citation>
    <scope>NUCLEOTIDE SEQUENCE</scope>
    <source>
        <strain evidence="3">CCMP1510</strain>
    </source>
</reference>
<dbReference type="SMART" id="SM00504">
    <property type="entry name" value="Ubox"/>
    <property type="match status" value="1"/>
</dbReference>
<organism evidence="3">
    <name type="scientific">Aureoumbra lagunensis</name>
    <dbReference type="NCBI Taxonomy" id="44058"/>
    <lineage>
        <taxon>Eukaryota</taxon>
        <taxon>Sar</taxon>
        <taxon>Stramenopiles</taxon>
        <taxon>Ochrophyta</taxon>
        <taxon>Pelagophyceae</taxon>
        <taxon>Pelagomonadales</taxon>
        <taxon>Aureoumbra</taxon>
    </lineage>
</organism>
<dbReference type="EMBL" id="HBIJ01005435">
    <property type="protein sequence ID" value="CAE0363103.1"/>
    <property type="molecule type" value="Transcribed_RNA"/>
</dbReference>
<protein>
    <recommendedName>
        <fullName evidence="2">U-box domain-containing protein</fullName>
    </recommendedName>
</protein>
<feature type="compositionally biased region" description="Basic and acidic residues" evidence="1">
    <location>
        <begin position="380"/>
        <end position="400"/>
    </location>
</feature>
<dbReference type="Gene3D" id="3.30.40.10">
    <property type="entry name" value="Zinc/RING finger domain, C3HC4 (zinc finger)"/>
    <property type="match status" value="1"/>
</dbReference>
<dbReference type="GO" id="GO:0004842">
    <property type="term" value="F:ubiquitin-protein transferase activity"/>
    <property type="evidence" value="ECO:0007669"/>
    <property type="project" value="InterPro"/>
</dbReference>